<keyword evidence="1" id="KW-0472">Membrane</keyword>
<keyword evidence="1" id="KW-0812">Transmembrane</keyword>
<evidence type="ECO:0000313" key="3">
    <source>
        <dbReference type="EMBL" id="OGZ16571.1"/>
    </source>
</evidence>
<feature type="chain" id="PRO_5009582624" description="F5/8 type C domain-containing protein" evidence="2">
    <location>
        <begin position="24"/>
        <end position="440"/>
    </location>
</feature>
<evidence type="ECO:0008006" key="5">
    <source>
        <dbReference type="Google" id="ProtNLM"/>
    </source>
</evidence>
<reference evidence="3 4" key="1">
    <citation type="journal article" date="2016" name="Nat. Commun.">
        <title>Thousands of microbial genomes shed light on interconnected biogeochemical processes in an aquifer system.</title>
        <authorList>
            <person name="Anantharaman K."/>
            <person name="Brown C.T."/>
            <person name="Hug L.A."/>
            <person name="Sharon I."/>
            <person name="Castelle C.J."/>
            <person name="Probst A.J."/>
            <person name="Thomas B.C."/>
            <person name="Singh A."/>
            <person name="Wilkins M.J."/>
            <person name="Karaoz U."/>
            <person name="Brodie E.L."/>
            <person name="Williams K.H."/>
            <person name="Hubbard S.S."/>
            <person name="Banfield J.F."/>
        </authorList>
    </citation>
    <scope>NUCLEOTIDE SEQUENCE [LARGE SCALE GENOMIC DNA]</scope>
</reference>
<organism evidence="3 4">
    <name type="scientific">Candidatus Lloydbacteria bacterium RIFOXYC12_FULL_46_25</name>
    <dbReference type="NCBI Taxonomy" id="1798670"/>
    <lineage>
        <taxon>Bacteria</taxon>
        <taxon>Candidatus Lloydiibacteriota</taxon>
    </lineage>
</organism>
<proteinExistence type="predicted"/>
<name>A0A1G2DUC9_9BACT</name>
<dbReference type="AlphaFoldDB" id="A0A1G2DUC9"/>
<evidence type="ECO:0000313" key="4">
    <source>
        <dbReference type="Proteomes" id="UP000178106"/>
    </source>
</evidence>
<evidence type="ECO:0000256" key="1">
    <source>
        <dbReference type="SAM" id="Phobius"/>
    </source>
</evidence>
<evidence type="ECO:0000256" key="2">
    <source>
        <dbReference type="SAM" id="SignalP"/>
    </source>
</evidence>
<dbReference type="Proteomes" id="UP000178106">
    <property type="component" value="Unassembled WGS sequence"/>
</dbReference>
<dbReference type="EMBL" id="MHLU01000171">
    <property type="protein sequence ID" value="OGZ16571.1"/>
    <property type="molecule type" value="Genomic_DNA"/>
</dbReference>
<keyword evidence="2" id="KW-0732">Signal</keyword>
<protein>
    <recommendedName>
        <fullName evidence="5">F5/8 type C domain-containing protein</fullName>
    </recommendedName>
</protein>
<sequence length="440" mass="48715">MINSLKVLLFLALFASSATFSFAAFNPSEWTLAKPIIVPPSLSGYVRAVLDDEVYKGSANGKLSDLRIMSGAGQEIAYQLVSLDSSVRNAYYPSTLLDLSEQNGEVMFILDLGSEGLVHDRLNIISSSQNFKRQVSVYASSELLAHESPKWRNLTSSGYIYNFADTRARFSAGSGEVVYPKSTSRYVRVVVHMGLGEQFHVTGANVHSFAKTVAREESRSLPAAVSQNLKQKTTEIVADLGATGIPTHRLLLSLESGHQDLNFDRRVVIHGSDDGVSWRKLGEGYVSQLRTALFTGSQLALEYPESNVRYVRAVVFNLDNAPLPLESSLRLFGVVRALVFEVSPEQTYVLYYGNPNVAAPRYDIARFFQYIETENIASVSFGKESLNTSYVVPPPPTQPFTETRPQLLNIVLVVLVVVVTALLFVYIRKLKLASHEEEKE</sequence>
<gene>
    <name evidence="3" type="ORF">A2494_01585</name>
</gene>
<comment type="caution">
    <text evidence="3">The sequence shown here is derived from an EMBL/GenBank/DDBJ whole genome shotgun (WGS) entry which is preliminary data.</text>
</comment>
<feature type="signal peptide" evidence="2">
    <location>
        <begin position="1"/>
        <end position="23"/>
    </location>
</feature>
<keyword evidence="1" id="KW-1133">Transmembrane helix</keyword>
<accession>A0A1G2DUC9</accession>
<feature type="transmembrane region" description="Helical" evidence="1">
    <location>
        <begin position="407"/>
        <end position="427"/>
    </location>
</feature>